<comment type="catalytic activity">
    <reaction evidence="13">
        <text>DNA(n) + a 2'-deoxyribonucleoside 5'-triphosphate = DNA(n+1) + diphosphate</text>
        <dbReference type="Rhea" id="RHEA:22508"/>
        <dbReference type="Rhea" id="RHEA-COMP:17339"/>
        <dbReference type="Rhea" id="RHEA-COMP:17340"/>
        <dbReference type="ChEBI" id="CHEBI:33019"/>
        <dbReference type="ChEBI" id="CHEBI:61560"/>
        <dbReference type="ChEBI" id="CHEBI:173112"/>
        <dbReference type="EC" id="2.7.7.49"/>
    </reaction>
</comment>
<evidence type="ECO:0000256" key="6">
    <source>
        <dbReference type="ARBA" id="ARBA00022801"/>
    </source>
</evidence>
<keyword evidence="5" id="KW-0255">Endonuclease</keyword>
<feature type="compositionally biased region" description="Acidic residues" evidence="15">
    <location>
        <begin position="280"/>
        <end position="292"/>
    </location>
</feature>
<keyword evidence="10" id="KW-0808">Transferase</keyword>
<feature type="region of interest" description="Disordered" evidence="15">
    <location>
        <begin position="255"/>
        <end position="292"/>
    </location>
</feature>
<dbReference type="GO" id="GO:0003964">
    <property type="term" value="F:RNA-directed DNA polymerase activity"/>
    <property type="evidence" value="ECO:0007669"/>
    <property type="project" value="UniProtKB-KW"/>
</dbReference>
<evidence type="ECO:0000313" key="18">
    <source>
        <dbReference type="Proteomes" id="UP000689129"/>
    </source>
</evidence>
<name>A0A8I2Z6Y7_VERLO</name>
<dbReference type="GO" id="GO:0003677">
    <property type="term" value="F:DNA binding"/>
    <property type="evidence" value="ECO:0007669"/>
    <property type="project" value="UniProtKB-KW"/>
</dbReference>
<gene>
    <name evidence="17" type="ORF">HYQ45_016194</name>
</gene>
<evidence type="ECO:0000256" key="12">
    <source>
        <dbReference type="ARBA" id="ARBA00023172"/>
    </source>
</evidence>
<comment type="caution">
    <text evidence="17">The sequence shown here is derived from an EMBL/GenBank/DDBJ whole genome shotgun (WGS) entry which is preliminary data.</text>
</comment>
<keyword evidence="11" id="KW-0238">DNA-binding</keyword>
<evidence type="ECO:0000256" key="4">
    <source>
        <dbReference type="ARBA" id="ARBA00022723"/>
    </source>
</evidence>
<dbReference type="GO" id="GO:0015074">
    <property type="term" value="P:DNA integration"/>
    <property type="evidence" value="ECO:0007669"/>
    <property type="project" value="UniProtKB-KW"/>
</dbReference>
<reference evidence="17" key="1">
    <citation type="journal article" date="2021" name="Mol. Plant Pathol.">
        <title>A 20-kb lineage-specific genomic region tames virulence in pathogenic amphidiploid Verticillium longisporum.</title>
        <authorList>
            <person name="Harting R."/>
            <person name="Starke J."/>
            <person name="Kusch H."/>
            <person name="Poggeler S."/>
            <person name="Maurus I."/>
            <person name="Schluter R."/>
            <person name="Landesfeind M."/>
            <person name="Bulla I."/>
            <person name="Nowrousian M."/>
            <person name="de Jonge R."/>
            <person name="Stahlhut G."/>
            <person name="Hoff K.J."/>
            <person name="Asshauer K.P."/>
            <person name="Thurmer A."/>
            <person name="Stanke M."/>
            <person name="Daniel R."/>
            <person name="Morgenstern B."/>
            <person name="Thomma B.P.H.J."/>
            <person name="Kronstad J.W."/>
            <person name="Braus-Stromeyer S.A."/>
            <person name="Braus G.H."/>
        </authorList>
    </citation>
    <scope>NUCLEOTIDE SEQUENCE</scope>
    <source>
        <strain evidence="17">Vl32</strain>
    </source>
</reference>
<evidence type="ECO:0000256" key="7">
    <source>
        <dbReference type="ARBA" id="ARBA00022842"/>
    </source>
</evidence>
<keyword evidence="6" id="KW-0378">Hydrolase</keyword>
<dbReference type="Pfam" id="PF25597">
    <property type="entry name" value="SH3_retrovirus"/>
    <property type="match status" value="1"/>
</dbReference>
<feature type="domain" description="Integrase catalytic" evidence="16">
    <location>
        <begin position="1"/>
        <end position="141"/>
    </location>
</feature>
<evidence type="ECO:0000256" key="10">
    <source>
        <dbReference type="ARBA" id="ARBA00022932"/>
    </source>
</evidence>
<dbReference type="GO" id="GO:0046872">
    <property type="term" value="F:metal ion binding"/>
    <property type="evidence" value="ECO:0007669"/>
    <property type="project" value="UniProtKB-KW"/>
</dbReference>
<dbReference type="Proteomes" id="UP000689129">
    <property type="component" value="Unassembled WGS sequence"/>
</dbReference>
<keyword evidence="8" id="KW-0229">DNA integration</keyword>
<keyword evidence="3" id="KW-0540">Nuclease</keyword>
<keyword evidence="7" id="KW-0460">Magnesium</keyword>
<evidence type="ECO:0000313" key="17">
    <source>
        <dbReference type="EMBL" id="KAG7115870.1"/>
    </source>
</evidence>
<dbReference type="GO" id="GO:0003887">
    <property type="term" value="F:DNA-directed DNA polymerase activity"/>
    <property type="evidence" value="ECO:0007669"/>
    <property type="project" value="UniProtKB-KW"/>
</dbReference>
<dbReference type="GO" id="GO:0032196">
    <property type="term" value="P:transposition"/>
    <property type="evidence" value="ECO:0007669"/>
    <property type="project" value="UniProtKB-KW"/>
</dbReference>
<accession>A0A8I2Z6Y7</accession>
<comment type="catalytic activity">
    <reaction evidence="14">
        <text>DNA(n) + a 2'-deoxyribonucleoside 5'-triphosphate = DNA(n+1) + diphosphate</text>
        <dbReference type="Rhea" id="RHEA:22508"/>
        <dbReference type="Rhea" id="RHEA-COMP:17339"/>
        <dbReference type="Rhea" id="RHEA-COMP:17340"/>
        <dbReference type="ChEBI" id="CHEBI:33019"/>
        <dbReference type="ChEBI" id="CHEBI:61560"/>
        <dbReference type="ChEBI" id="CHEBI:173112"/>
        <dbReference type="EC" id="2.7.7.7"/>
    </reaction>
</comment>
<dbReference type="GO" id="GO:0006310">
    <property type="term" value="P:DNA recombination"/>
    <property type="evidence" value="ECO:0007669"/>
    <property type="project" value="UniProtKB-KW"/>
</dbReference>
<keyword evidence="10" id="KW-0239">DNA-directed DNA polymerase</keyword>
<dbReference type="InterPro" id="IPR057670">
    <property type="entry name" value="SH3_retrovirus"/>
</dbReference>
<dbReference type="OrthoDB" id="4851256at2759"/>
<dbReference type="EMBL" id="JAEMWZ010000469">
    <property type="protein sequence ID" value="KAG7115870.1"/>
    <property type="molecule type" value="Genomic_DNA"/>
</dbReference>
<sequence length="292" mass="33852">MLVTDRWSGMIWDYYLTDRRTEILTAAVKDLLGVLKGQYELAPKVIECDNEIMKHSLTTIAFLRTLYIKVEPSAPYTPAQNGSAEVSGSIIKTKARAMRVGARLPEHLWVEIYRAAVYLHNRTPKYIYSWRTPYDKFHTFLAHRDGVVVENRKPYQAHLRAYGCKAYAMTREAQLRTQKKQRLNPKAWIGFLVGYQSTNIYRIWNPQTGKIISTREVIFNEDELFNGDLNQLKDDLLHISRQDLIHLLDRVEQPEPDRATEAVEVPDGAFIPQRTWEGLPGEDEDLEPQPQH</sequence>
<evidence type="ECO:0000256" key="2">
    <source>
        <dbReference type="ARBA" id="ARBA00022695"/>
    </source>
</evidence>
<evidence type="ECO:0000256" key="14">
    <source>
        <dbReference type="ARBA" id="ARBA00049244"/>
    </source>
</evidence>
<evidence type="ECO:0000256" key="5">
    <source>
        <dbReference type="ARBA" id="ARBA00022759"/>
    </source>
</evidence>
<keyword evidence="4" id="KW-0479">Metal-binding</keyword>
<keyword evidence="1" id="KW-0815">Transposition</keyword>
<dbReference type="PANTHER" id="PTHR42648:SF11">
    <property type="entry name" value="TRANSPOSON TY4-P GAG-POL POLYPROTEIN"/>
    <property type="match status" value="1"/>
</dbReference>
<evidence type="ECO:0000256" key="9">
    <source>
        <dbReference type="ARBA" id="ARBA00022918"/>
    </source>
</evidence>
<evidence type="ECO:0000256" key="3">
    <source>
        <dbReference type="ARBA" id="ARBA00022722"/>
    </source>
</evidence>
<evidence type="ECO:0000256" key="8">
    <source>
        <dbReference type="ARBA" id="ARBA00022908"/>
    </source>
</evidence>
<dbReference type="AlphaFoldDB" id="A0A8I2Z6Y7"/>
<keyword evidence="12" id="KW-0233">DNA recombination</keyword>
<keyword evidence="2" id="KW-0548">Nucleotidyltransferase</keyword>
<evidence type="ECO:0000256" key="1">
    <source>
        <dbReference type="ARBA" id="ARBA00022578"/>
    </source>
</evidence>
<organism evidence="17 18">
    <name type="scientific">Verticillium longisporum</name>
    <name type="common">Verticillium dahliae var. longisporum</name>
    <dbReference type="NCBI Taxonomy" id="100787"/>
    <lineage>
        <taxon>Eukaryota</taxon>
        <taxon>Fungi</taxon>
        <taxon>Dikarya</taxon>
        <taxon>Ascomycota</taxon>
        <taxon>Pezizomycotina</taxon>
        <taxon>Sordariomycetes</taxon>
        <taxon>Hypocreomycetidae</taxon>
        <taxon>Glomerellales</taxon>
        <taxon>Plectosphaerellaceae</taxon>
        <taxon>Verticillium</taxon>
    </lineage>
</organism>
<evidence type="ECO:0000256" key="15">
    <source>
        <dbReference type="SAM" id="MobiDB-lite"/>
    </source>
</evidence>
<protein>
    <submittedName>
        <fullName evidence="17">Copia protein like</fullName>
    </submittedName>
</protein>
<dbReference type="GO" id="GO:0016787">
    <property type="term" value="F:hydrolase activity"/>
    <property type="evidence" value="ECO:0007669"/>
    <property type="project" value="UniProtKB-KW"/>
</dbReference>
<dbReference type="GO" id="GO:0004519">
    <property type="term" value="F:endonuclease activity"/>
    <property type="evidence" value="ECO:0007669"/>
    <property type="project" value="UniProtKB-KW"/>
</dbReference>
<evidence type="ECO:0000259" key="16">
    <source>
        <dbReference type="PROSITE" id="PS50994"/>
    </source>
</evidence>
<proteinExistence type="predicted"/>
<evidence type="ECO:0000256" key="11">
    <source>
        <dbReference type="ARBA" id="ARBA00023125"/>
    </source>
</evidence>
<dbReference type="PROSITE" id="PS50994">
    <property type="entry name" value="INTEGRASE"/>
    <property type="match status" value="1"/>
</dbReference>
<evidence type="ECO:0000256" key="13">
    <source>
        <dbReference type="ARBA" id="ARBA00048173"/>
    </source>
</evidence>
<dbReference type="InterPro" id="IPR001584">
    <property type="entry name" value="Integrase_cat-core"/>
</dbReference>
<dbReference type="PANTHER" id="PTHR42648">
    <property type="entry name" value="TRANSPOSASE, PUTATIVE-RELATED"/>
    <property type="match status" value="1"/>
</dbReference>
<keyword evidence="9" id="KW-0695">RNA-directed DNA polymerase</keyword>
<dbReference type="InterPro" id="IPR039537">
    <property type="entry name" value="Retrotran_Ty1/copia-like"/>
</dbReference>